<feature type="transmembrane region" description="Helical" evidence="1">
    <location>
        <begin position="73"/>
        <end position="91"/>
    </location>
</feature>
<gene>
    <name evidence="2" type="ORF">KME60_04590</name>
</gene>
<keyword evidence="1" id="KW-0812">Transmembrane</keyword>
<evidence type="ECO:0000313" key="3">
    <source>
        <dbReference type="Proteomes" id="UP000729701"/>
    </source>
</evidence>
<dbReference type="Proteomes" id="UP000729701">
    <property type="component" value="Unassembled WGS sequence"/>
</dbReference>
<sequence length="299" mass="34234">MILKSLQGGFGIRDKVALKSLCQTLWVKSTQDKQIFEHYFQELIADENESDRQNIEASEIVSDRHQKCKKFSTIRNILLATALIGFISGIVDNNIQKSQTPNPIPTATSILTLTPSPIQQTTPSPTNQIQIQKNWFLLVLLFIIALTSSYFLFRWLLPRFSKNKFTPIKATSQDESDSKSWFSGNSNRQTVEKIKIDIPYQPVTNNTMSNYDFLLTKDYLPVSQRQMKQIWRYFRRMVREGTPTELDIAATVDDIGRKGLLLKPILIPRRINKSELILLIDQDGSMVPFGVLSHQLKVA</sequence>
<reference evidence="2" key="2">
    <citation type="journal article" date="2022" name="Microbiol. Resour. Announc.">
        <title>Metagenome Sequencing to Explore Phylogenomics of Terrestrial Cyanobacteria.</title>
        <authorList>
            <person name="Ward R.D."/>
            <person name="Stajich J.E."/>
            <person name="Johansen J.R."/>
            <person name="Huntemann M."/>
            <person name="Clum A."/>
            <person name="Foster B."/>
            <person name="Foster B."/>
            <person name="Roux S."/>
            <person name="Palaniappan K."/>
            <person name="Varghese N."/>
            <person name="Mukherjee S."/>
            <person name="Reddy T.B.K."/>
            <person name="Daum C."/>
            <person name="Copeland A."/>
            <person name="Chen I.A."/>
            <person name="Ivanova N.N."/>
            <person name="Kyrpides N.C."/>
            <person name="Shapiro N."/>
            <person name="Eloe-Fadrosh E.A."/>
            <person name="Pietrasiak N."/>
        </authorList>
    </citation>
    <scope>NUCLEOTIDE SEQUENCE</scope>
    <source>
        <strain evidence="2">GSE-NOS-MK-12-04C</strain>
    </source>
</reference>
<comment type="caution">
    <text evidence="2">The sequence shown here is derived from an EMBL/GenBank/DDBJ whole genome shotgun (WGS) entry which is preliminary data.</text>
</comment>
<keyword evidence="1" id="KW-1133">Transmembrane helix</keyword>
<protein>
    <submittedName>
        <fullName evidence="2">Uncharacterized protein</fullName>
    </submittedName>
</protein>
<proteinExistence type="predicted"/>
<evidence type="ECO:0000313" key="2">
    <source>
        <dbReference type="EMBL" id="MBW4666724.1"/>
    </source>
</evidence>
<name>A0A951QHU6_9CYAN</name>
<dbReference type="AlphaFoldDB" id="A0A951QHU6"/>
<accession>A0A951QHU6</accession>
<feature type="transmembrane region" description="Helical" evidence="1">
    <location>
        <begin position="135"/>
        <end position="157"/>
    </location>
</feature>
<reference evidence="2" key="1">
    <citation type="submission" date="2021-05" db="EMBL/GenBank/DDBJ databases">
        <authorList>
            <person name="Pietrasiak N."/>
            <person name="Ward R."/>
            <person name="Stajich J.E."/>
            <person name="Kurbessoian T."/>
        </authorList>
    </citation>
    <scope>NUCLEOTIDE SEQUENCE</scope>
    <source>
        <strain evidence="2">GSE-NOS-MK-12-04C</strain>
    </source>
</reference>
<evidence type="ECO:0000256" key="1">
    <source>
        <dbReference type="SAM" id="Phobius"/>
    </source>
</evidence>
<organism evidence="2 3">
    <name type="scientific">Cyanomargarita calcarea GSE-NOS-MK-12-04C</name>
    <dbReference type="NCBI Taxonomy" id="2839659"/>
    <lineage>
        <taxon>Bacteria</taxon>
        <taxon>Bacillati</taxon>
        <taxon>Cyanobacteriota</taxon>
        <taxon>Cyanophyceae</taxon>
        <taxon>Nostocales</taxon>
        <taxon>Cyanomargaritaceae</taxon>
        <taxon>Cyanomargarita</taxon>
    </lineage>
</organism>
<keyword evidence="1" id="KW-0472">Membrane</keyword>
<dbReference type="EMBL" id="JAHHGZ010000004">
    <property type="protein sequence ID" value="MBW4666724.1"/>
    <property type="molecule type" value="Genomic_DNA"/>
</dbReference>